<feature type="compositionally biased region" description="Polar residues" evidence="8">
    <location>
        <begin position="763"/>
        <end position="773"/>
    </location>
</feature>
<reference evidence="11" key="1">
    <citation type="submission" date="2025-08" db="UniProtKB">
        <authorList>
            <consortium name="Ensembl"/>
        </authorList>
    </citation>
    <scope>IDENTIFICATION</scope>
</reference>
<evidence type="ECO:0000313" key="11">
    <source>
        <dbReference type="Ensembl" id="ENSMALP00000000868.1"/>
    </source>
</evidence>
<keyword evidence="2" id="KW-0805">Transcription regulation</keyword>
<feature type="domain" description="PAS" evidence="9">
    <location>
        <begin position="115"/>
        <end position="178"/>
    </location>
</feature>
<evidence type="ECO:0000256" key="7">
    <source>
        <dbReference type="SAM" id="Coils"/>
    </source>
</evidence>
<dbReference type="PROSITE" id="PS50112">
    <property type="entry name" value="PAS"/>
    <property type="match status" value="1"/>
</dbReference>
<dbReference type="GO" id="GO:0000976">
    <property type="term" value="F:transcription cis-regulatory region binding"/>
    <property type="evidence" value="ECO:0007669"/>
    <property type="project" value="TreeGrafter"/>
</dbReference>
<dbReference type="GO" id="GO:0004879">
    <property type="term" value="F:nuclear receptor activity"/>
    <property type="evidence" value="ECO:0007669"/>
    <property type="project" value="TreeGrafter"/>
</dbReference>
<dbReference type="InterPro" id="IPR013655">
    <property type="entry name" value="PAS_fold_3"/>
</dbReference>
<keyword evidence="12" id="KW-1185">Reference proteome</keyword>
<sequence length="909" mass="99473">MLGTGGGYAVKRRKKPVQKNAKPPLVKTSPSKRHRDRLNVELDSLSSLLPFPEEVRGHLDKLSVLRLSVGYLKVKSYFHAMLQKNARSAPLVTANGRNGQSVSLDGVSFSEGEFLLQALNGFVLVVTTDGTIFYSSPMIQDFLGFHQSDVMHRSVYELIHMDDRETFRCQLHFALNPSESESDVKAGDGPSSSKASSSSQNMLPLYIPPEISSFPERSFCCRFRCLLDHNSGFLTLNFNGRLKFLDLQGNARPDGNVAPPQLALFAVATPLHPLLVTEIHTETLLFQTKHRMDFAPVGIDTRGRLVLGYTVRDLVTIGSGYRFIHAADMMHCADSHLRMIKTGESGFTFFRLLTKTGQWQWVQASARIIFKAGRPDFVISFQKALTNEEGEEHLHQRRQQLPFNLATGEGVLYDISLDPFSIPGPPGPSALGAAEPTTDKPLNPASLLGSLLQQDHSLYTQPQKPSPRLPVCSQIEDPDLEQPQPSLEQAFLDSHALLTGPGQIQTSQKTSITRDLTSEAMIDSLKQILGDIRGGGIEGLEVEETELRNWENTLVGMTREREDTSRELNQILASDVFSYVEEALRRETGGYVHGSDQTGPHVSATFSSLSIQEQHPVFSNEELQQQPQTDVQSNRSVEQTQPGNVLGDWTELNGASHRAAHMPKPAQCPDTHQDSSSHQCANQIISTQSCLTHHCWLPSVQVTGSIHSSQQSGLELKGQSVQDMLNHAGSQQMCTGPRLQGPSVCKRQQQQMSQSFHHHSVAHSPQTPGSVNSSAWLFHTQTQGLSDSCMYDKREGPILSPAAVPSSQTGPLLGSTCSRGHTHATGTTRNAPPFTPSHPDTAFSVISRGMMPSAVSSTHMAACTDISFGHVSGDSCGLGAAQSDYPPENYHYSRHSSAGTVKLGSTLCP</sequence>
<feature type="region of interest" description="Disordered" evidence="8">
    <location>
        <begin position="749"/>
        <end position="773"/>
    </location>
</feature>
<dbReference type="PROSITE" id="PS50888">
    <property type="entry name" value="BHLH"/>
    <property type="match status" value="1"/>
</dbReference>
<keyword evidence="4" id="KW-0010">Activator</keyword>
<dbReference type="Gene3D" id="3.30.450.20">
    <property type="entry name" value="PAS domain"/>
    <property type="match status" value="2"/>
</dbReference>
<dbReference type="FunFam" id="3.30.450.20:FF:000019">
    <property type="entry name" value="Aryl hydrocarbon receptor 1"/>
    <property type="match status" value="1"/>
</dbReference>
<dbReference type="AlphaFoldDB" id="A0A3Q3IB97"/>
<feature type="region of interest" description="Disordered" evidence="8">
    <location>
        <begin position="459"/>
        <end position="482"/>
    </location>
</feature>
<dbReference type="Ensembl" id="ENSMALT00000000907.1">
    <property type="protein sequence ID" value="ENSMALP00000000868.1"/>
    <property type="gene ID" value="ENSMALG00000000669.1"/>
</dbReference>
<keyword evidence="7" id="KW-0175">Coiled coil</keyword>
<dbReference type="SUPFAM" id="SSF47459">
    <property type="entry name" value="HLH, helix-loop-helix DNA-binding domain"/>
    <property type="match status" value="1"/>
</dbReference>
<evidence type="ECO:0000256" key="2">
    <source>
        <dbReference type="ARBA" id="ARBA00023015"/>
    </source>
</evidence>
<evidence type="ECO:0000256" key="4">
    <source>
        <dbReference type="ARBA" id="ARBA00023159"/>
    </source>
</evidence>
<keyword evidence="6" id="KW-0539">Nucleus</keyword>
<organism evidence="11 12">
    <name type="scientific">Monopterus albus</name>
    <name type="common">Swamp eel</name>
    <dbReference type="NCBI Taxonomy" id="43700"/>
    <lineage>
        <taxon>Eukaryota</taxon>
        <taxon>Metazoa</taxon>
        <taxon>Chordata</taxon>
        <taxon>Craniata</taxon>
        <taxon>Vertebrata</taxon>
        <taxon>Euteleostomi</taxon>
        <taxon>Actinopterygii</taxon>
        <taxon>Neopterygii</taxon>
        <taxon>Teleostei</taxon>
        <taxon>Neoteleostei</taxon>
        <taxon>Acanthomorphata</taxon>
        <taxon>Anabantaria</taxon>
        <taxon>Synbranchiformes</taxon>
        <taxon>Synbranchidae</taxon>
        <taxon>Monopterus</taxon>
    </lineage>
</organism>
<dbReference type="FunFam" id="3.30.450.20:FF:000035">
    <property type="entry name" value="Aryl hydrocarbon receptor"/>
    <property type="match status" value="1"/>
</dbReference>
<feature type="region of interest" description="Disordered" evidence="8">
    <location>
        <begin position="1"/>
        <end position="37"/>
    </location>
</feature>
<accession>A0A3Q3IB97</accession>
<dbReference type="GO" id="GO:0046983">
    <property type="term" value="F:protein dimerization activity"/>
    <property type="evidence" value="ECO:0007669"/>
    <property type="project" value="InterPro"/>
</dbReference>
<evidence type="ECO:0000313" key="12">
    <source>
        <dbReference type="Proteomes" id="UP000261600"/>
    </source>
</evidence>
<comment type="subcellular location">
    <subcellularLocation>
        <location evidence="1">Nucleus</location>
    </subcellularLocation>
</comment>
<dbReference type="InterPro" id="IPR013767">
    <property type="entry name" value="PAS_fold"/>
</dbReference>
<name>A0A3Q3IB97_MONAL</name>
<dbReference type="SMART" id="SM00091">
    <property type="entry name" value="PAS"/>
    <property type="match status" value="1"/>
</dbReference>
<dbReference type="CDD" id="cd00130">
    <property type="entry name" value="PAS"/>
    <property type="match status" value="2"/>
</dbReference>
<feature type="coiled-coil region" evidence="7">
    <location>
        <begin position="540"/>
        <end position="567"/>
    </location>
</feature>
<dbReference type="GO" id="GO:0006805">
    <property type="term" value="P:xenobiotic metabolic process"/>
    <property type="evidence" value="ECO:0007669"/>
    <property type="project" value="InterPro"/>
</dbReference>
<evidence type="ECO:0000256" key="8">
    <source>
        <dbReference type="SAM" id="MobiDB-lite"/>
    </source>
</evidence>
<dbReference type="InterPro" id="IPR039091">
    <property type="entry name" value="AHR/AHRR"/>
</dbReference>
<dbReference type="GeneID" id="109951191"/>
<dbReference type="InterPro" id="IPR011598">
    <property type="entry name" value="bHLH_dom"/>
</dbReference>
<dbReference type="InterPro" id="IPR035965">
    <property type="entry name" value="PAS-like_dom_sf"/>
</dbReference>
<dbReference type="Pfam" id="PF00989">
    <property type="entry name" value="PAS"/>
    <property type="match status" value="1"/>
</dbReference>
<dbReference type="PANTHER" id="PTHR10649">
    <property type="entry name" value="ARYL HYDROCARBON RECEPTOR"/>
    <property type="match status" value="1"/>
</dbReference>
<feature type="region of interest" description="Disordered" evidence="8">
    <location>
        <begin position="179"/>
        <end position="201"/>
    </location>
</feature>
<keyword evidence="5" id="KW-0804">Transcription</keyword>
<dbReference type="Pfam" id="PF08447">
    <property type="entry name" value="PAS_3"/>
    <property type="match status" value="1"/>
</dbReference>
<dbReference type="Gene3D" id="4.10.280.10">
    <property type="entry name" value="Helix-loop-helix DNA-binding domain"/>
    <property type="match status" value="1"/>
</dbReference>
<dbReference type="InterPro" id="IPR000014">
    <property type="entry name" value="PAS"/>
</dbReference>
<dbReference type="CDD" id="cd19696">
    <property type="entry name" value="bHLH-PAS_AhR_like"/>
    <property type="match status" value="1"/>
</dbReference>
<feature type="compositionally biased region" description="Polar residues" evidence="8">
    <location>
        <begin position="622"/>
        <end position="643"/>
    </location>
</feature>
<dbReference type="KEGG" id="malb:109951191"/>
<dbReference type="GO" id="GO:0034751">
    <property type="term" value="C:aryl hydrocarbon receptor complex"/>
    <property type="evidence" value="ECO:0007669"/>
    <property type="project" value="TreeGrafter"/>
</dbReference>
<feature type="region of interest" description="Disordered" evidence="8">
    <location>
        <begin position="424"/>
        <end position="443"/>
    </location>
</feature>
<keyword evidence="3" id="KW-0238">DNA-binding</keyword>
<evidence type="ECO:0000256" key="3">
    <source>
        <dbReference type="ARBA" id="ARBA00023125"/>
    </source>
</evidence>
<dbReference type="RefSeq" id="XP_020441176.1">
    <property type="nucleotide sequence ID" value="XM_020585520.1"/>
</dbReference>
<dbReference type="SUPFAM" id="SSF55785">
    <property type="entry name" value="PYP-like sensor domain (PAS domain)"/>
    <property type="match status" value="2"/>
</dbReference>
<feature type="region of interest" description="Disordered" evidence="8">
    <location>
        <begin position="622"/>
        <end position="647"/>
    </location>
</feature>
<proteinExistence type="predicted"/>
<protein>
    <recommendedName>
        <fullName evidence="13">Aryl hydrocarbon receptor 2</fullName>
    </recommendedName>
</protein>
<dbReference type="STRING" id="43700.ENSMALP00000000868"/>
<dbReference type="Proteomes" id="UP000261600">
    <property type="component" value="Unplaced"/>
</dbReference>
<evidence type="ECO:0000256" key="1">
    <source>
        <dbReference type="ARBA" id="ARBA00004123"/>
    </source>
</evidence>
<evidence type="ECO:0000256" key="5">
    <source>
        <dbReference type="ARBA" id="ARBA00023163"/>
    </source>
</evidence>
<dbReference type="InterPro" id="IPR036638">
    <property type="entry name" value="HLH_DNA-bd_sf"/>
</dbReference>
<reference evidence="11" key="2">
    <citation type="submission" date="2025-09" db="UniProtKB">
        <authorList>
            <consortium name="Ensembl"/>
        </authorList>
    </citation>
    <scope>IDENTIFICATION</scope>
</reference>
<dbReference type="RefSeq" id="XP_020441177.1">
    <property type="nucleotide sequence ID" value="XM_020585521.1"/>
</dbReference>
<feature type="domain" description="BHLH" evidence="10">
    <location>
        <begin position="22"/>
        <end position="75"/>
    </location>
</feature>
<evidence type="ECO:0000256" key="6">
    <source>
        <dbReference type="ARBA" id="ARBA00023242"/>
    </source>
</evidence>
<dbReference type="GO" id="GO:0005634">
    <property type="term" value="C:nucleus"/>
    <property type="evidence" value="ECO:0007669"/>
    <property type="project" value="UniProtKB-SubCell"/>
</dbReference>
<evidence type="ECO:0000259" key="10">
    <source>
        <dbReference type="PROSITE" id="PS50888"/>
    </source>
</evidence>
<dbReference type="OrthoDB" id="6099906at2759"/>
<evidence type="ECO:0008006" key="13">
    <source>
        <dbReference type="Google" id="ProtNLM"/>
    </source>
</evidence>
<evidence type="ECO:0000259" key="9">
    <source>
        <dbReference type="PROSITE" id="PS50112"/>
    </source>
</evidence>
<dbReference type="PANTHER" id="PTHR10649:SF17">
    <property type="entry name" value="ARYL HYDROCARBON RECEPTOR 2"/>
    <property type="match status" value="1"/>
</dbReference>